<feature type="domain" description="V(D)J recombination-activating protein 1 RNase H" evidence="1">
    <location>
        <begin position="160"/>
        <end position="281"/>
    </location>
</feature>
<dbReference type="AlphaFoldDB" id="A0A8S2H975"/>
<comment type="caution">
    <text evidence="3">The sequence shown here is derived from an EMBL/GenBank/DDBJ whole genome shotgun (WGS) entry which is preliminary data.</text>
</comment>
<dbReference type="InterPro" id="IPR058554">
    <property type="entry name" value="RAG1_RNase_H"/>
</dbReference>
<feature type="non-terminal residue" evidence="3">
    <location>
        <position position="1"/>
    </location>
</feature>
<organism evidence="3 4">
    <name type="scientific">Didymodactylos carnosus</name>
    <dbReference type="NCBI Taxonomy" id="1234261"/>
    <lineage>
        <taxon>Eukaryota</taxon>
        <taxon>Metazoa</taxon>
        <taxon>Spiralia</taxon>
        <taxon>Gnathifera</taxon>
        <taxon>Rotifera</taxon>
        <taxon>Eurotatoria</taxon>
        <taxon>Bdelloidea</taxon>
        <taxon>Philodinida</taxon>
        <taxon>Philodinidae</taxon>
        <taxon>Didymodactylos</taxon>
    </lineage>
</organism>
<dbReference type="GO" id="GO:0043565">
    <property type="term" value="F:sequence-specific DNA binding"/>
    <property type="evidence" value="ECO:0007669"/>
    <property type="project" value="InterPro"/>
</dbReference>
<evidence type="ECO:0000313" key="3">
    <source>
        <dbReference type="EMBL" id="CAF3616473.1"/>
    </source>
</evidence>
<protein>
    <recommendedName>
        <fullName evidence="1">V(D)J recombination-activating protein 1 RNase H domain-containing protein</fullName>
    </recommendedName>
</protein>
<dbReference type="PANTHER" id="PTHR11539">
    <property type="entry name" value="VDJ RECOMBINATION ACTIVATING PROTEIN 1 RAG1"/>
    <property type="match status" value="1"/>
</dbReference>
<reference evidence="3" key="1">
    <citation type="submission" date="2021-02" db="EMBL/GenBank/DDBJ databases">
        <authorList>
            <person name="Nowell W R."/>
        </authorList>
    </citation>
    <scope>NUCLEOTIDE SEQUENCE</scope>
</reference>
<accession>A0A8S2H975</accession>
<dbReference type="GO" id="GO:0016787">
    <property type="term" value="F:hydrolase activity"/>
    <property type="evidence" value="ECO:0007669"/>
    <property type="project" value="UniProtKB-KW"/>
</dbReference>
<proteinExistence type="predicted"/>
<dbReference type="GO" id="GO:0033151">
    <property type="term" value="P:V(D)J recombination"/>
    <property type="evidence" value="ECO:0007669"/>
    <property type="project" value="InterPro"/>
</dbReference>
<dbReference type="PANTHER" id="PTHR11539:SF0">
    <property type="entry name" value="V(D)J RECOMBINATION-ACTIVATING PROTEIN 1"/>
    <property type="match status" value="1"/>
</dbReference>
<dbReference type="InterPro" id="IPR024627">
    <property type="entry name" value="RAG1"/>
</dbReference>
<dbReference type="EMBL" id="CAJNOK010001828">
    <property type="protein sequence ID" value="CAF0831933.1"/>
    <property type="molecule type" value="Genomic_DNA"/>
</dbReference>
<dbReference type="EMBL" id="CAJOBA010001828">
    <property type="protein sequence ID" value="CAF3616473.1"/>
    <property type="molecule type" value="Genomic_DNA"/>
</dbReference>
<gene>
    <name evidence="2" type="ORF">OVA965_LOCUS6189</name>
    <name evidence="3" type="ORF">TMI583_LOCUS6185</name>
</gene>
<name>A0A8S2H975_9BILA</name>
<dbReference type="Proteomes" id="UP000677228">
    <property type="component" value="Unassembled WGS sequence"/>
</dbReference>
<dbReference type="GO" id="GO:0004519">
    <property type="term" value="F:endonuclease activity"/>
    <property type="evidence" value="ECO:0007669"/>
    <property type="project" value="UniProtKB-KW"/>
</dbReference>
<sequence>MRRLGDLNELLDEFANDNNLSVNKVLGYLLYQRNHQQNKKLSTLGKHLSETGDLEEVHNELSLDETLAFKNYFDLSRNQLNFCKSFLSPYVKIPNEKYVQNYSKSLLPEIAPWEMAPEHLQTGVFITDRENVIILTVKRLIDMLKLQNVLVRTSLIYREKCRYDGAGSMSIYKSANTPMETANIFSAMYDPLSLKSDSGELIWNNQTSNSSHCCRPLALIAEKESKKLLEFINRVFVKNEEFYQKKGVSFEHENVNYKVKVIIENSMKDLKVRTMESGLGGADCLLCTSRRSDWKDLKKLVDFDCFAIDRTAAKTLDLYKQLLKDDGEIEKSKDDYNTRQGLISKPLLSSDQHFITITHQYINGVTWILKIIYHLRSSVLNWSERGVIKEQINKARELVLNEIEKATGFRLDKCELTGNSGTSTTGGQGRRFFSFELRKAIVKTVRSNYQKSFEKLLQLYSVILRAVSSTESVDVPKFRQLTVDFSVLIAKEFPWIDYSMTTHSLIFHSAELIFRNNSRGLGEISEDALESTNKDVRNFRAPAVSRYVRSKKFHLVGNQPNLPDHDFSKHGIRINPSALVVLSNQGKRSSSVDSHASYELKVKKRSRSCDRRLFPDIKQHTIMTIDKRNLEHVIWSRTGQLFIRPFGSGTDHTIKATSEVHTNNLQQITTENNMLLQKSVITIISDNGPDWSIDCMANIYNLGRFWKEQKLNALIWVSYAPGHSRFNPIERMFSRLTDLLQGVIIDLDPSFKKTSQQL</sequence>
<dbReference type="GO" id="GO:0061630">
    <property type="term" value="F:ubiquitin protein ligase activity"/>
    <property type="evidence" value="ECO:0007669"/>
    <property type="project" value="UniProtKB-EC"/>
</dbReference>
<evidence type="ECO:0000313" key="2">
    <source>
        <dbReference type="EMBL" id="CAF0831933.1"/>
    </source>
</evidence>
<dbReference type="Proteomes" id="UP000682733">
    <property type="component" value="Unassembled WGS sequence"/>
</dbReference>
<evidence type="ECO:0000313" key="4">
    <source>
        <dbReference type="Proteomes" id="UP000682733"/>
    </source>
</evidence>
<evidence type="ECO:0000259" key="1">
    <source>
        <dbReference type="Pfam" id="PF26100"/>
    </source>
</evidence>
<dbReference type="Pfam" id="PF26100">
    <property type="entry name" value="RAG1_RNase_H"/>
    <property type="match status" value="1"/>
</dbReference>
<feature type="non-terminal residue" evidence="3">
    <location>
        <position position="758"/>
    </location>
</feature>
<dbReference type="GO" id="GO:0006325">
    <property type="term" value="P:chromatin organization"/>
    <property type="evidence" value="ECO:0007669"/>
    <property type="project" value="UniProtKB-KW"/>
</dbReference>
<dbReference type="GO" id="GO:0046872">
    <property type="term" value="F:metal ion binding"/>
    <property type="evidence" value="ECO:0007669"/>
    <property type="project" value="UniProtKB-KW"/>
</dbReference>